<feature type="compositionally biased region" description="Basic and acidic residues" evidence="2">
    <location>
        <begin position="402"/>
        <end position="412"/>
    </location>
</feature>
<dbReference type="InterPro" id="IPR048743">
    <property type="entry name" value="AME1"/>
</dbReference>
<name>F0US41_AJEC8</name>
<evidence type="ECO:0000259" key="3">
    <source>
        <dbReference type="Pfam" id="PF20994"/>
    </source>
</evidence>
<dbReference type="OrthoDB" id="5377952at2759"/>
<sequence>MGCSEWPRGTYQIASDQSRSSIEHECSKPAMNPSMIVFCSLWTWLMQISNLWIVNRSRGAAVDAPAWGRKLIYHLVSSNRAAKGIDFGFGTVFGTPKILSPGAPAHASQPESTIPRTRRSSSRRTPTPDRRRITSSPLPRQTPIGTQNKSSSRSTPESGRNTRPWRTSIFDIPPDDGADQGQEHKRRRIVPFEPIPEDTVVNSESEHVREPDTRTAASGAKPLPNEPSNLGEVGHEYRPPLTGRHTEEHGAQLLEGQPERQNEEPVDITIDRVQEKGESRPHKKSLHRRKRKSVVQGPKRRKRASLVGQLRTEPNQEAEPEPGPSPVPVSGPELETEQEFRPGLGLEPEPHSVEAEERYGRSHTIEPVGLPRRDPKKRKSVRQLLTRHKRRGTLVHAQTQEHQNEERITRSEEPDENSVGDDNEVNAGHEEDGQKRSTSPKQTTKPRRKSRRTVKGRGRQTQQPQPEQIVEDAQESSQSRPPQRKRRSRNSSEEPNAEGEPESRGGTVPVIVHRFANLSALRNVTGDDEGTPSETAQPDDPFGHHKYPSRSGVNPADVLGQICRETLEKTISKLAEGIEQESNSARRVEWTRKGKTVELFGVELEQRLFDMSELLDSNFVLSARLKREKRDMAFLRNRLVELRKEREDVALQIDEVRRKYTEDEHVKTEHDNLNNSLHDLQLALDRGRKVDDEPVPHLVIGLEFLLRTVAHDVSSTAPGSHGGARYTLRQGICGVAYWQCWTGSAFARLRNALDVIVLESSVENGVEKGILYRGQTYLEPESTVGRQNPCNLKKNA</sequence>
<feature type="region of interest" description="Disordered" evidence="2">
    <location>
        <begin position="523"/>
        <end position="553"/>
    </location>
</feature>
<feature type="coiled-coil region" evidence="1">
    <location>
        <begin position="625"/>
        <end position="659"/>
    </location>
</feature>
<dbReference type="EMBL" id="DS990641">
    <property type="protein sequence ID" value="EGC48718.1"/>
    <property type="molecule type" value="Genomic_DNA"/>
</dbReference>
<dbReference type="Proteomes" id="UP000008142">
    <property type="component" value="Unassembled WGS sequence"/>
</dbReference>
<dbReference type="Pfam" id="PF20994">
    <property type="entry name" value="CENPU"/>
    <property type="match status" value="1"/>
</dbReference>
<proteinExistence type="predicted"/>
<evidence type="ECO:0000256" key="2">
    <source>
        <dbReference type="SAM" id="MobiDB-lite"/>
    </source>
</evidence>
<evidence type="ECO:0000313" key="5">
    <source>
        <dbReference type="Proteomes" id="UP000008142"/>
    </source>
</evidence>
<dbReference type="OMA" id="SVMRIKG"/>
<dbReference type="HOGENOM" id="CLU_013782_1_0_1"/>
<keyword evidence="1" id="KW-0175">Coiled coil</keyword>
<dbReference type="STRING" id="544711.F0US41"/>
<evidence type="ECO:0000313" key="4">
    <source>
        <dbReference type="EMBL" id="EGC48718.1"/>
    </source>
</evidence>
<dbReference type="VEuPathDB" id="FungiDB:I7I53_11525"/>
<feature type="compositionally biased region" description="Basic residues" evidence="2">
    <location>
        <begin position="281"/>
        <end position="304"/>
    </location>
</feature>
<feature type="compositionally biased region" description="Basic and acidic residues" evidence="2">
    <location>
        <begin position="257"/>
        <end position="280"/>
    </location>
</feature>
<feature type="compositionally biased region" description="Basic residues" evidence="2">
    <location>
        <begin position="444"/>
        <end position="458"/>
    </location>
</feature>
<feature type="compositionally biased region" description="Polar residues" evidence="2">
    <location>
        <begin position="143"/>
        <end position="165"/>
    </location>
</feature>
<protein>
    <submittedName>
        <fullName evidence="4">AT hook domain-containing protein</fullName>
    </submittedName>
</protein>
<feature type="compositionally biased region" description="Basic and acidic residues" evidence="2">
    <location>
        <begin position="204"/>
        <end position="213"/>
    </location>
</feature>
<gene>
    <name evidence="4" type="ORF">HCEG_07933</name>
</gene>
<evidence type="ECO:0000256" key="1">
    <source>
        <dbReference type="SAM" id="Coils"/>
    </source>
</evidence>
<feature type="compositionally biased region" description="Basic residues" evidence="2">
    <location>
        <begin position="374"/>
        <end position="393"/>
    </location>
</feature>
<feature type="compositionally biased region" description="Basic and acidic residues" evidence="2">
    <location>
        <begin position="348"/>
        <end position="364"/>
    </location>
</feature>
<reference evidence="5" key="1">
    <citation type="submission" date="2008-07" db="EMBL/GenBank/DDBJ databases">
        <title>Annotation of Ajellomyces capsulatus strain H88.</title>
        <authorList>
            <person name="Champion M."/>
            <person name="Cuomo C."/>
            <person name="Ma L.-J."/>
            <person name="Henn M.R."/>
            <person name="Sil A."/>
            <person name="Goldman B."/>
            <person name="Young S.K."/>
            <person name="Kodira C.D."/>
            <person name="Zeng Q."/>
            <person name="Koehrsen M."/>
            <person name="Alvarado L."/>
            <person name="Berlin A."/>
            <person name="Borenstein D."/>
            <person name="Chen Z."/>
            <person name="Engels R."/>
            <person name="Freedman E."/>
            <person name="Gellesch M."/>
            <person name="Goldberg J."/>
            <person name="Griggs A."/>
            <person name="Gujja S."/>
            <person name="Heiman D."/>
            <person name="Hepburn T."/>
            <person name="Howarth C."/>
            <person name="Jen D."/>
            <person name="Larson L."/>
            <person name="Lewis B."/>
            <person name="Mehta T."/>
            <person name="Park D."/>
            <person name="Pearson M."/>
            <person name="Roberts A."/>
            <person name="Saif S."/>
            <person name="Shea T."/>
            <person name="Shenoy N."/>
            <person name="Sisk P."/>
            <person name="Stolte C."/>
            <person name="Sykes S."/>
            <person name="Walk T."/>
            <person name="White J."/>
            <person name="Yandava C."/>
            <person name="Klein B."/>
            <person name="McEwen J.G."/>
            <person name="Puccia R."/>
            <person name="Goldman G.H."/>
            <person name="Felipe M.S."/>
            <person name="Nino-Vega G."/>
            <person name="San-Blas G."/>
            <person name="Taylor J."/>
            <person name="Mendoza L."/>
            <person name="Galagan J."/>
            <person name="Nusbaum C."/>
            <person name="Birren B."/>
        </authorList>
    </citation>
    <scope>NUCLEOTIDE SEQUENCE [LARGE SCALE GENOMIC DNA]</scope>
    <source>
        <strain evidence="5">H88</strain>
    </source>
</reference>
<organism evidence="5">
    <name type="scientific">Ajellomyces capsulatus (strain H88)</name>
    <name type="common">Darling's disease fungus</name>
    <name type="synonym">Histoplasma capsulatum</name>
    <dbReference type="NCBI Taxonomy" id="544711"/>
    <lineage>
        <taxon>Eukaryota</taxon>
        <taxon>Fungi</taxon>
        <taxon>Dikarya</taxon>
        <taxon>Ascomycota</taxon>
        <taxon>Pezizomycotina</taxon>
        <taxon>Eurotiomycetes</taxon>
        <taxon>Eurotiomycetidae</taxon>
        <taxon>Onygenales</taxon>
        <taxon>Ajellomycetaceae</taxon>
        <taxon>Histoplasma</taxon>
    </lineage>
</organism>
<feature type="domain" description="Inner kinetochore subunit AME1" evidence="3">
    <location>
        <begin position="548"/>
        <end position="688"/>
    </location>
</feature>
<dbReference type="AlphaFoldDB" id="F0US41"/>
<feature type="compositionally biased region" description="Acidic residues" evidence="2">
    <location>
        <begin position="413"/>
        <end position="424"/>
    </location>
</feature>
<accession>F0US41</accession>
<feature type="region of interest" description="Disordered" evidence="2">
    <location>
        <begin position="100"/>
        <end position="509"/>
    </location>
</feature>
<feature type="compositionally biased region" description="Basic and acidic residues" evidence="2">
    <location>
        <begin position="233"/>
        <end position="250"/>
    </location>
</feature>